<keyword evidence="8 12" id="KW-0443">Lipid metabolism</keyword>
<keyword evidence="5 12" id="KW-0276">Fatty acid metabolism</keyword>
<name>A0A845UTF8_9GAMM</name>
<comment type="pathway">
    <text evidence="2 12">Lipid metabolism; fatty acid biosynthesis.</text>
</comment>
<dbReference type="InterPro" id="IPR057326">
    <property type="entry name" value="KR_dom"/>
</dbReference>
<feature type="domain" description="Ketoreductase" evidence="13">
    <location>
        <begin position="8"/>
        <end position="188"/>
    </location>
</feature>
<protein>
    <recommendedName>
        <fullName evidence="12">3-oxoacyl-[acyl-carrier-protein] reductase</fullName>
        <ecNumber evidence="12">1.1.1.100</ecNumber>
    </recommendedName>
</protein>
<dbReference type="InterPro" id="IPR002347">
    <property type="entry name" value="SDR_fam"/>
</dbReference>
<dbReference type="CDD" id="cd05333">
    <property type="entry name" value="BKR_SDR_c"/>
    <property type="match status" value="1"/>
</dbReference>
<evidence type="ECO:0000256" key="11">
    <source>
        <dbReference type="PIRSR" id="PIRSR611284-2"/>
    </source>
</evidence>
<comment type="caution">
    <text evidence="14">The sequence shown here is derived from an EMBL/GenBank/DDBJ whole genome shotgun (WGS) entry which is preliminary data.</text>
</comment>
<sequence>MTTSMHEEVVLVTGASRGIGQAVARRLRQDGAAVFGTATSPAGAEAVSAELGDGRGLVLDVTDAGSIDQALATIGQRCGPVTVLVNNAAITRDQLLMRLKDEDWDAVLEANLKGAMRMCRASLRGMLKARRGRIIGISSVVGYAGNPGQTNYAAAKAGLAGFSRALAHEVGSRGITVNVVAPGFIDTDMTRALTPEQRERLQGTIPLGHLGRPEDVAACVSFLAGPDSGYITGQTVHVNGGMYMT</sequence>
<dbReference type="PRINTS" id="PR00081">
    <property type="entry name" value="GDHRDH"/>
</dbReference>
<keyword evidence="9 12" id="KW-0275">Fatty acid biosynthesis</keyword>
<dbReference type="EC" id="1.1.1.100" evidence="12"/>
<evidence type="ECO:0000256" key="8">
    <source>
        <dbReference type="ARBA" id="ARBA00023098"/>
    </source>
</evidence>
<evidence type="ECO:0000259" key="13">
    <source>
        <dbReference type="SMART" id="SM00822"/>
    </source>
</evidence>
<dbReference type="SMART" id="SM00822">
    <property type="entry name" value="PKS_KR"/>
    <property type="match status" value="1"/>
</dbReference>
<reference evidence="14 15" key="1">
    <citation type="submission" date="2020-02" db="EMBL/GenBank/DDBJ databases">
        <authorList>
            <person name="Zhang X.-Y."/>
        </authorList>
    </citation>
    <scope>NUCLEOTIDE SEQUENCE [LARGE SCALE GENOMIC DNA]</scope>
    <source>
        <strain evidence="14 15">C33</strain>
    </source>
</reference>
<comment type="catalytic activity">
    <reaction evidence="12">
        <text>a (3R)-hydroxyacyl-[ACP] + NADP(+) = a 3-oxoacyl-[ACP] + NADPH + H(+)</text>
        <dbReference type="Rhea" id="RHEA:17397"/>
        <dbReference type="Rhea" id="RHEA-COMP:9916"/>
        <dbReference type="Rhea" id="RHEA-COMP:9945"/>
        <dbReference type="ChEBI" id="CHEBI:15378"/>
        <dbReference type="ChEBI" id="CHEBI:57783"/>
        <dbReference type="ChEBI" id="CHEBI:58349"/>
        <dbReference type="ChEBI" id="CHEBI:78776"/>
        <dbReference type="ChEBI" id="CHEBI:78827"/>
        <dbReference type="EC" id="1.1.1.100"/>
    </reaction>
</comment>
<evidence type="ECO:0000256" key="12">
    <source>
        <dbReference type="RuleBase" id="RU366074"/>
    </source>
</evidence>
<feature type="binding site" evidence="11">
    <location>
        <position position="39"/>
    </location>
    <ligand>
        <name>NADP(+)</name>
        <dbReference type="ChEBI" id="CHEBI:58349"/>
    </ligand>
</feature>
<dbReference type="InterPro" id="IPR011284">
    <property type="entry name" value="3oxo_ACP_reduc"/>
</dbReference>
<feature type="binding site" evidence="11">
    <location>
        <position position="185"/>
    </location>
    <ligand>
        <name>NADP(+)</name>
        <dbReference type="ChEBI" id="CHEBI:58349"/>
    </ligand>
</feature>
<dbReference type="RefSeq" id="WP_164210200.1">
    <property type="nucleotide sequence ID" value="NZ_JAAGSC010000031.1"/>
</dbReference>
<evidence type="ECO:0000256" key="10">
    <source>
        <dbReference type="PIRSR" id="PIRSR611284-1"/>
    </source>
</evidence>
<evidence type="ECO:0000256" key="9">
    <source>
        <dbReference type="ARBA" id="ARBA00023160"/>
    </source>
</evidence>
<evidence type="ECO:0000256" key="1">
    <source>
        <dbReference type="ARBA" id="ARBA00002607"/>
    </source>
</evidence>
<dbReference type="UniPathway" id="UPA00094"/>
<dbReference type="NCBIfam" id="NF004197">
    <property type="entry name" value="PRK05653.1-1"/>
    <property type="match status" value="1"/>
</dbReference>
<feature type="active site" description="Proton acceptor" evidence="10">
    <location>
        <position position="152"/>
    </location>
</feature>
<comment type="function">
    <text evidence="1 12">Catalyzes the NADPH-dependent reduction of beta-ketoacyl-ACP substrates to beta-hydroxyacyl-ACP products, the first reductive step in the elongation cycle of fatty acid biosynthesis.</text>
</comment>
<dbReference type="NCBIfam" id="TIGR01830">
    <property type="entry name" value="3oxo_ACP_reduc"/>
    <property type="match status" value="1"/>
</dbReference>
<evidence type="ECO:0000256" key="2">
    <source>
        <dbReference type="ARBA" id="ARBA00005194"/>
    </source>
</evidence>
<evidence type="ECO:0000256" key="6">
    <source>
        <dbReference type="ARBA" id="ARBA00022857"/>
    </source>
</evidence>
<gene>
    <name evidence="14" type="primary">fabG</name>
    <name evidence="14" type="ORF">G3I74_03635</name>
</gene>
<organism evidence="14 15">
    <name type="scientific">Wenzhouxiangella limi</name>
    <dbReference type="NCBI Taxonomy" id="2707351"/>
    <lineage>
        <taxon>Bacteria</taxon>
        <taxon>Pseudomonadati</taxon>
        <taxon>Pseudomonadota</taxon>
        <taxon>Gammaproteobacteria</taxon>
        <taxon>Chromatiales</taxon>
        <taxon>Wenzhouxiangellaceae</taxon>
        <taxon>Wenzhouxiangella</taxon>
    </lineage>
</organism>
<feature type="binding site" evidence="11">
    <location>
        <begin position="152"/>
        <end position="156"/>
    </location>
    <ligand>
        <name>NADP(+)</name>
        <dbReference type="ChEBI" id="CHEBI:58349"/>
    </ligand>
</feature>
<evidence type="ECO:0000313" key="15">
    <source>
        <dbReference type="Proteomes" id="UP000484885"/>
    </source>
</evidence>
<dbReference type="NCBIfam" id="NF009466">
    <property type="entry name" value="PRK12826.1-2"/>
    <property type="match status" value="1"/>
</dbReference>
<keyword evidence="7 12" id="KW-0560">Oxidoreductase</keyword>
<dbReference type="InterPro" id="IPR050259">
    <property type="entry name" value="SDR"/>
</dbReference>
<dbReference type="GO" id="GO:0030497">
    <property type="term" value="P:fatty acid elongation"/>
    <property type="evidence" value="ECO:0007669"/>
    <property type="project" value="UniProtKB-ARBA"/>
</dbReference>
<proteinExistence type="inferred from homology"/>
<dbReference type="PRINTS" id="PR00080">
    <property type="entry name" value="SDRFAMILY"/>
</dbReference>
<keyword evidence="4 12" id="KW-0444">Lipid biosynthesis</keyword>
<evidence type="ECO:0000256" key="4">
    <source>
        <dbReference type="ARBA" id="ARBA00022516"/>
    </source>
</evidence>
<feature type="binding site" evidence="11">
    <location>
        <position position="87"/>
    </location>
    <ligand>
        <name>NADP(+)</name>
        <dbReference type="ChEBI" id="CHEBI:58349"/>
    </ligand>
</feature>
<dbReference type="GO" id="GO:0051287">
    <property type="term" value="F:NAD binding"/>
    <property type="evidence" value="ECO:0007669"/>
    <property type="project" value="UniProtKB-UniRule"/>
</dbReference>
<dbReference type="PANTHER" id="PTHR42879">
    <property type="entry name" value="3-OXOACYL-(ACYL-CARRIER-PROTEIN) REDUCTASE"/>
    <property type="match status" value="1"/>
</dbReference>
<evidence type="ECO:0000256" key="5">
    <source>
        <dbReference type="ARBA" id="ARBA00022832"/>
    </source>
</evidence>
<keyword evidence="15" id="KW-1185">Reference proteome</keyword>
<dbReference type="SUPFAM" id="SSF51735">
    <property type="entry name" value="NAD(P)-binding Rossmann-fold domains"/>
    <property type="match status" value="1"/>
</dbReference>
<dbReference type="InterPro" id="IPR020904">
    <property type="entry name" value="Sc_DH/Rdtase_CS"/>
</dbReference>
<dbReference type="EMBL" id="JAAGSC010000031">
    <property type="protein sequence ID" value="NDY94817.1"/>
    <property type="molecule type" value="Genomic_DNA"/>
</dbReference>
<dbReference type="AlphaFoldDB" id="A0A845UTF8"/>
<evidence type="ECO:0000256" key="7">
    <source>
        <dbReference type="ARBA" id="ARBA00023002"/>
    </source>
</evidence>
<dbReference type="Pfam" id="PF13561">
    <property type="entry name" value="adh_short_C2"/>
    <property type="match status" value="1"/>
</dbReference>
<dbReference type="GO" id="GO:0004316">
    <property type="term" value="F:3-oxoacyl-[acyl-carrier-protein] reductase (NADPH) activity"/>
    <property type="evidence" value="ECO:0007669"/>
    <property type="project" value="UniProtKB-UniRule"/>
</dbReference>
<dbReference type="InterPro" id="IPR036291">
    <property type="entry name" value="NAD(P)-bd_dom_sf"/>
</dbReference>
<dbReference type="FunFam" id="3.40.50.720:FF:000037">
    <property type="entry name" value="3-oxoacyl-[acyl-carrier-protein] reductase FabG"/>
    <property type="match status" value="1"/>
</dbReference>
<dbReference type="PROSITE" id="PS00061">
    <property type="entry name" value="ADH_SHORT"/>
    <property type="match status" value="1"/>
</dbReference>
<dbReference type="Proteomes" id="UP000484885">
    <property type="component" value="Unassembled WGS sequence"/>
</dbReference>
<comment type="similarity">
    <text evidence="3 12">Belongs to the short-chain dehydrogenases/reductases (SDR) family.</text>
</comment>
<dbReference type="Gene3D" id="3.40.50.720">
    <property type="entry name" value="NAD(P)-binding Rossmann-like Domain"/>
    <property type="match status" value="1"/>
</dbReference>
<accession>A0A845UTF8</accession>
<feature type="binding site" evidence="11">
    <location>
        <begin position="14"/>
        <end position="17"/>
    </location>
    <ligand>
        <name>NADP(+)</name>
        <dbReference type="ChEBI" id="CHEBI:58349"/>
    </ligand>
</feature>
<comment type="subunit">
    <text evidence="12">Homotetramer.</text>
</comment>
<keyword evidence="6 11" id="KW-0521">NADP</keyword>
<evidence type="ECO:0000256" key="3">
    <source>
        <dbReference type="ARBA" id="ARBA00006484"/>
    </source>
</evidence>
<evidence type="ECO:0000313" key="14">
    <source>
        <dbReference type="EMBL" id="NDY94817.1"/>
    </source>
</evidence>
<dbReference type="PANTHER" id="PTHR42879:SF2">
    <property type="entry name" value="3-OXOACYL-[ACYL-CARRIER-PROTEIN] REDUCTASE FABG"/>
    <property type="match status" value="1"/>
</dbReference>